<dbReference type="EMBL" id="GL349447">
    <property type="protein sequence ID" value="KNC47575.1"/>
    <property type="molecule type" value="Genomic_DNA"/>
</dbReference>
<dbReference type="GeneID" id="25562268"/>
<gene>
    <name evidence="1" type="ORF">AMSG_02601</name>
</gene>
<evidence type="ECO:0000313" key="1">
    <source>
        <dbReference type="EMBL" id="KNC47575.1"/>
    </source>
</evidence>
<name>A0A0L0D5X2_THETB</name>
<reference evidence="1 2" key="1">
    <citation type="submission" date="2010-05" db="EMBL/GenBank/DDBJ databases">
        <title>The Genome Sequence of Thecamonas trahens ATCC 50062.</title>
        <authorList>
            <consortium name="The Broad Institute Genome Sequencing Platform"/>
            <person name="Russ C."/>
            <person name="Cuomo C."/>
            <person name="Shea T."/>
            <person name="Young S.K."/>
            <person name="Zeng Q."/>
            <person name="Koehrsen M."/>
            <person name="Haas B."/>
            <person name="Borodovsky M."/>
            <person name="Guigo R."/>
            <person name="Alvarado L."/>
            <person name="Berlin A."/>
            <person name="Bochicchio J."/>
            <person name="Borenstein D."/>
            <person name="Chapman S."/>
            <person name="Chen Z."/>
            <person name="Freedman E."/>
            <person name="Gellesch M."/>
            <person name="Goldberg J."/>
            <person name="Griggs A."/>
            <person name="Gujja S."/>
            <person name="Heilman E."/>
            <person name="Heiman D."/>
            <person name="Hepburn T."/>
            <person name="Howarth C."/>
            <person name="Jen D."/>
            <person name="Larson L."/>
            <person name="Mehta T."/>
            <person name="Park D."/>
            <person name="Pearson M."/>
            <person name="Roberts A."/>
            <person name="Saif S."/>
            <person name="Shenoy N."/>
            <person name="Sisk P."/>
            <person name="Stolte C."/>
            <person name="Sykes S."/>
            <person name="Thomson T."/>
            <person name="Walk T."/>
            <person name="White J."/>
            <person name="Yandava C."/>
            <person name="Burger G."/>
            <person name="Gray M.W."/>
            <person name="Holland P.W.H."/>
            <person name="King N."/>
            <person name="Lang F.B.F."/>
            <person name="Roger A.J."/>
            <person name="Ruiz-Trillo I."/>
            <person name="Lander E."/>
            <person name="Nusbaum C."/>
        </authorList>
    </citation>
    <scope>NUCLEOTIDE SEQUENCE [LARGE SCALE GENOMIC DNA]</scope>
    <source>
        <strain evidence="1 2">ATCC 50062</strain>
    </source>
</reference>
<organism evidence="1 2">
    <name type="scientific">Thecamonas trahens ATCC 50062</name>
    <dbReference type="NCBI Taxonomy" id="461836"/>
    <lineage>
        <taxon>Eukaryota</taxon>
        <taxon>Apusozoa</taxon>
        <taxon>Apusomonadida</taxon>
        <taxon>Apusomonadidae</taxon>
        <taxon>Thecamonas</taxon>
    </lineage>
</organism>
<keyword evidence="2" id="KW-1185">Reference proteome</keyword>
<evidence type="ECO:0000313" key="2">
    <source>
        <dbReference type="Proteomes" id="UP000054408"/>
    </source>
</evidence>
<proteinExistence type="predicted"/>
<dbReference type="RefSeq" id="XP_013759507.1">
    <property type="nucleotide sequence ID" value="XM_013904053.1"/>
</dbReference>
<dbReference type="Proteomes" id="UP000054408">
    <property type="component" value="Unassembled WGS sequence"/>
</dbReference>
<protein>
    <submittedName>
        <fullName evidence="1">Uncharacterized protein</fullName>
    </submittedName>
</protein>
<sequence length="376" mass="39423">MDTFMVQCASVPDGRSAEDVAALFELPLVGSQPLAHAVANRLAPPSRLVILAGEAAANSAAVAISMQREMHKSRSSLADESMPLLALPHDSPTPGKSSLSVFFADAPSRIGAAPLATSAVAEQGDAGRTLSDSLIATRGGHGASDATECLVLQSPPKHTEYVVTARVARVVVADARDFVLTLAPRLLPLDILLATSSDVTIVSRGTCIKTLAVGDGVAGRIRLDLSSLLDLGSILTRTDGLAGVSDVTIDVEAPPSTTRLELTPPDLHAALLREIGHTSSLVRLDVDDVLVEYSGFGSLPVTDPLHASDHTVASELIVRASHARFGATSARDGYYTVDELDALVVHAKHITRMSAHIFGRPPRATPSPPRARSRFT</sequence>
<accession>A0A0L0D5X2</accession>
<dbReference type="AlphaFoldDB" id="A0A0L0D5X2"/>